<evidence type="ECO:0000256" key="5">
    <source>
        <dbReference type="ARBA" id="ARBA00022927"/>
    </source>
</evidence>
<dbReference type="AlphaFoldDB" id="A0A834KUS2"/>
<dbReference type="PANTHER" id="PTHR19332:SF1">
    <property type="entry name" value="PEROXISOMAL MEMBRANE PROTEIN PEX13"/>
    <property type="match status" value="1"/>
</dbReference>
<evidence type="ECO:0000259" key="15">
    <source>
        <dbReference type="PROSITE" id="PS50002"/>
    </source>
</evidence>
<dbReference type="InterPro" id="IPR001452">
    <property type="entry name" value="SH3_domain"/>
</dbReference>
<organism evidence="16 17">
    <name type="scientific">Vespula vulgaris</name>
    <name type="common">Yellow jacket</name>
    <name type="synonym">Wasp</name>
    <dbReference type="NCBI Taxonomy" id="7454"/>
    <lineage>
        <taxon>Eukaryota</taxon>
        <taxon>Metazoa</taxon>
        <taxon>Ecdysozoa</taxon>
        <taxon>Arthropoda</taxon>
        <taxon>Hexapoda</taxon>
        <taxon>Insecta</taxon>
        <taxon>Pterygota</taxon>
        <taxon>Neoptera</taxon>
        <taxon>Endopterygota</taxon>
        <taxon>Hymenoptera</taxon>
        <taxon>Apocrita</taxon>
        <taxon>Aculeata</taxon>
        <taxon>Vespoidea</taxon>
        <taxon>Vespidae</taxon>
        <taxon>Vespinae</taxon>
        <taxon>Vespula</taxon>
    </lineage>
</organism>
<dbReference type="InterPro" id="IPR007223">
    <property type="entry name" value="Peroxin-13_N"/>
</dbReference>
<evidence type="ECO:0000256" key="4">
    <source>
        <dbReference type="ARBA" id="ARBA00022692"/>
    </source>
</evidence>
<keyword evidence="7" id="KW-0811">Translocation</keyword>
<protein>
    <recommendedName>
        <fullName evidence="11">Peroxisomal membrane protein PEX13</fullName>
    </recommendedName>
    <alternativeName>
        <fullName evidence="10">Peroxin-13</fullName>
    </alternativeName>
</protein>
<accession>A0A834KUS2</accession>
<evidence type="ECO:0000256" key="1">
    <source>
        <dbReference type="ARBA" id="ARBA00006033"/>
    </source>
</evidence>
<dbReference type="PROSITE" id="PS50002">
    <property type="entry name" value="SH3"/>
    <property type="match status" value="1"/>
</dbReference>
<keyword evidence="8" id="KW-0472">Membrane</keyword>
<evidence type="ECO:0000313" key="16">
    <source>
        <dbReference type="EMBL" id="KAF7412406.1"/>
    </source>
</evidence>
<gene>
    <name evidence="16" type="ORF">HZH66_001302</name>
</gene>
<proteinExistence type="inferred from homology"/>
<evidence type="ECO:0000313" key="17">
    <source>
        <dbReference type="Proteomes" id="UP000614350"/>
    </source>
</evidence>
<name>A0A834KUS2_VESVU</name>
<dbReference type="PRINTS" id="PR00452">
    <property type="entry name" value="SH3DOMAIN"/>
</dbReference>
<dbReference type="GO" id="GO:0016560">
    <property type="term" value="P:protein import into peroxisome matrix, docking"/>
    <property type="evidence" value="ECO:0007669"/>
    <property type="project" value="InterPro"/>
</dbReference>
<evidence type="ECO:0000256" key="3">
    <source>
        <dbReference type="ARBA" id="ARBA00022448"/>
    </source>
</evidence>
<dbReference type="EMBL" id="JACSEA010000001">
    <property type="protein sequence ID" value="KAF7412406.1"/>
    <property type="molecule type" value="Genomic_DNA"/>
</dbReference>
<evidence type="ECO:0000256" key="9">
    <source>
        <dbReference type="ARBA" id="ARBA00023140"/>
    </source>
</evidence>
<comment type="subcellular location">
    <subcellularLocation>
        <location evidence="12">Peroxisome membrane</location>
    </subcellularLocation>
</comment>
<dbReference type="Proteomes" id="UP000614350">
    <property type="component" value="Unassembled WGS sequence"/>
</dbReference>
<evidence type="ECO:0000256" key="13">
    <source>
        <dbReference type="PROSITE-ProRule" id="PRU00192"/>
    </source>
</evidence>
<keyword evidence="2 13" id="KW-0728">SH3 domain</keyword>
<feature type="region of interest" description="Disordered" evidence="14">
    <location>
        <begin position="377"/>
        <end position="404"/>
    </location>
</feature>
<dbReference type="InterPro" id="IPR036028">
    <property type="entry name" value="SH3-like_dom_sf"/>
</dbReference>
<evidence type="ECO:0000256" key="7">
    <source>
        <dbReference type="ARBA" id="ARBA00023010"/>
    </source>
</evidence>
<feature type="domain" description="SH3" evidence="15">
    <location>
        <begin position="265"/>
        <end position="329"/>
    </location>
</feature>
<keyword evidence="6" id="KW-1133">Transmembrane helix</keyword>
<dbReference type="InterPro" id="IPR035463">
    <property type="entry name" value="Pex13"/>
</dbReference>
<reference evidence="16" key="1">
    <citation type="journal article" date="2020" name="G3 (Bethesda)">
        <title>High-Quality Assemblies for Three Invasive Social Wasps from the &lt;i&gt;Vespula&lt;/i&gt; Genus.</title>
        <authorList>
            <person name="Harrop T.W.R."/>
            <person name="Guhlin J."/>
            <person name="McLaughlin G.M."/>
            <person name="Permina E."/>
            <person name="Stockwell P."/>
            <person name="Gilligan J."/>
            <person name="Le Lec M.F."/>
            <person name="Gruber M.A.M."/>
            <person name="Quinn O."/>
            <person name="Lovegrove M."/>
            <person name="Duncan E.J."/>
            <person name="Remnant E.J."/>
            <person name="Van Eeckhoven J."/>
            <person name="Graham B."/>
            <person name="Knapp R.A."/>
            <person name="Langford K.W."/>
            <person name="Kronenberg Z."/>
            <person name="Press M.O."/>
            <person name="Eacker S.M."/>
            <person name="Wilson-Rankin E.E."/>
            <person name="Purcell J."/>
            <person name="Lester P.J."/>
            <person name="Dearden P.K."/>
        </authorList>
    </citation>
    <scope>NUCLEOTIDE SEQUENCE</scope>
    <source>
        <strain evidence="16">Marl-1</strain>
    </source>
</reference>
<dbReference type="Pfam" id="PF04088">
    <property type="entry name" value="Peroxin-13_N"/>
    <property type="match status" value="1"/>
</dbReference>
<dbReference type="PANTHER" id="PTHR19332">
    <property type="entry name" value="PEROXISOMAL MEMBRANE PROTEIN PEX13"/>
    <property type="match status" value="1"/>
</dbReference>
<evidence type="ECO:0000256" key="6">
    <source>
        <dbReference type="ARBA" id="ARBA00022989"/>
    </source>
</evidence>
<keyword evidence="9" id="KW-0576">Peroxisome</keyword>
<dbReference type="GO" id="GO:0005778">
    <property type="term" value="C:peroxisomal membrane"/>
    <property type="evidence" value="ECO:0007669"/>
    <property type="project" value="UniProtKB-SubCell"/>
</dbReference>
<dbReference type="Pfam" id="PF14604">
    <property type="entry name" value="SH3_9"/>
    <property type="match status" value="1"/>
</dbReference>
<evidence type="ECO:0000256" key="11">
    <source>
        <dbReference type="ARBA" id="ARBA00034535"/>
    </source>
</evidence>
<comment type="caution">
    <text evidence="16">The sequence shown here is derived from an EMBL/GenBank/DDBJ whole genome shotgun (WGS) entry which is preliminary data.</text>
</comment>
<keyword evidence="5" id="KW-0653">Protein transport</keyword>
<comment type="similarity">
    <text evidence="1">Belongs to the peroxin-13 family.</text>
</comment>
<evidence type="ECO:0000256" key="2">
    <source>
        <dbReference type="ARBA" id="ARBA00022443"/>
    </source>
</evidence>
<dbReference type="SUPFAM" id="SSF50044">
    <property type="entry name" value="SH3-domain"/>
    <property type="match status" value="1"/>
</dbReference>
<evidence type="ECO:0000256" key="10">
    <source>
        <dbReference type="ARBA" id="ARBA00029693"/>
    </source>
</evidence>
<evidence type="ECO:0000256" key="12">
    <source>
        <dbReference type="ARBA" id="ARBA00046271"/>
    </source>
</evidence>
<keyword evidence="17" id="KW-1185">Reference proteome</keyword>
<evidence type="ECO:0000256" key="8">
    <source>
        <dbReference type="ARBA" id="ARBA00023136"/>
    </source>
</evidence>
<dbReference type="GO" id="GO:1990429">
    <property type="term" value="C:peroxisomal importomer complex"/>
    <property type="evidence" value="ECO:0007669"/>
    <property type="project" value="TreeGrafter"/>
</dbReference>
<sequence length="404" mass="45477">MAPERSNMSTTNQLRNASSVFTSTSGIQSNFNAYNAPATGVPPPLPPRQSMGYNEYRPGYLNSYGGYGSMNNYYRGYNSYGSFGGYTGYSNNSNYNNYGFVGGPSGDIESRFTQYAEDSTRSTFQMLETVLQTFSSVTMLLESTYFAITNCFKAILSVADSVGRLRSTISQLLSTFALIRFLKWIYRKITYTIGLRKGNLAEEELWQKSLIEAVREEKSSSSLWSNFLFLGIFVIIPYLIHKISSNVKELKVKCTDPKEWTNLKEPVYAANALYDFTATCSDELNMKAGQKIWLAPQPLQPKNIPGWWIATDSKNVGLIPSNYVTIVAQLKKRPEVKPPENSTPNVSTQNANELQQDSLLDNGHNNYKSNNQNVELHETCDKESQKIEFPETSNKTDYCEKQLA</sequence>
<dbReference type="Gene3D" id="2.30.30.40">
    <property type="entry name" value="SH3 Domains"/>
    <property type="match status" value="1"/>
</dbReference>
<keyword evidence="3" id="KW-0813">Transport</keyword>
<dbReference type="CDD" id="cd11864">
    <property type="entry name" value="SH3_PEX13_eumet"/>
    <property type="match status" value="1"/>
</dbReference>
<feature type="compositionally biased region" description="Basic and acidic residues" evidence="14">
    <location>
        <begin position="377"/>
        <end position="389"/>
    </location>
</feature>
<keyword evidence="4" id="KW-0812">Transmembrane</keyword>
<dbReference type="SMART" id="SM00326">
    <property type="entry name" value="SH3"/>
    <property type="match status" value="1"/>
</dbReference>
<evidence type="ECO:0000256" key="14">
    <source>
        <dbReference type="SAM" id="MobiDB-lite"/>
    </source>
</evidence>